<dbReference type="NCBIfam" id="TIGR01498">
    <property type="entry name" value="folK"/>
    <property type="match status" value="1"/>
</dbReference>
<dbReference type="PANTHER" id="PTHR43071:SF1">
    <property type="entry name" value="2-AMINO-4-HYDROXY-6-HYDROXYMETHYLDIHYDROPTERIDINE PYROPHOSPHOKINASE"/>
    <property type="match status" value="1"/>
</dbReference>
<evidence type="ECO:0000256" key="8">
    <source>
        <dbReference type="ARBA" id="ARBA00022840"/>
    </source>
</evidence>
<keyword evidence="15" id="KW-1185">Reference proteome</keyword>
<evidence type="ECO:0000313" key="15">
    <source>
        <dbReference type="Proteomes" id="UP000318483"/>
    </source>
</evidence>
<keyword evidence="8" id="KW-0067">ATP-binding</keyword>
<keyword evidence="6" id="KW-0547">Nucleotide-binding</keyword>
<dbReference type="Proteomes" id="UP000318483">
    <property type="component" value="Chromosome"/>
</dbReference>
<dbReference type="AlphaFoldDB" id="A0A5B8I6T4"/>
<evidence type="ECO:0000256" key="6">
    <source>
        <dbReference type="ARBA" id="ARBA00022741"/>
    </source>
</evidence>
<keyword evidence="7 14" id="KW-0418">Kinase</keyword>
<reference evidence="14 15" key="1">
    <citation type="submission" date="2019-07" db="EMBL/GenBank/DDBJ databases">
        <title>Litoreibacter alkalisoli sp. nov., isolated from saline-alkaline soil.</title>
        <authorList>
            <person name="Wang S."/>
            <person name="Xu L."/>
            <person name="Xing Y.-T."/>
            <person name="Sun J.-Q."/>
        </authorList>
    </citation>
    <scope>NUCLEOTIDE SEQUENCE [LARGE SCALE GENOMIC DNA]</scope>
    <source>
        <strain evidence="14 15">LN3S51</strain>
    </source>
</reference>
<gene>
    <name evidence="14" type="primary">folK</name>
    <name evidence="14" type="ORF">FPZ52_00085</name>
</gene>
<dbReference type="KEGG" id="lit:FPZ52_00085"/>
<dbReference type="GO" id="GO:0046654">
    <property type="term" value="P:tetrahydrofolate biosynthetic process"/>
    <property type="evidence" value="ECO:0007669"/>
    <property type="project" value="UniProtKB-UniPathway"/>
</dbReference>
<evidence type="ECO:0000256" key="4">
    <source>
        <dbReference type="ARBA" id="ARBA00016218"/>
    </source>
</evidence>
<dbReference type="OrthoDB" id="9808041at2"/>
<proteinExistence type="inferred from homology"/>
<evidence type="ECO:0000256" key="1">
    <source>
        <dbReference type="ARBA" id="ARBA00005051"/>
    </source>
</evidence>
<dbReference type="PROSITE" id="PS00794">
    <property type="entry name" value="HPPK"/>
    <property type="match status" value="1"/>
</dbReference>
<evidence type="ECO:0000256" key="3">
    <source>
        <dbReference type="ARBA" id="ARBA00013253"/>
    </source>
</evidence>
<protein>
    <recommendedName>
        <fullName evidence="4">2-amino-4-hydroxy-6-hydroxymethyldihydropteridine pyrophosphokinase</fullName>
        <ecNumber evidence="3">2.7.6.3</ecNumber>
    </recommendedName>
    <alternativeName>
        <fullName evidence="11">6-hydroxymethyl-7,8-dihydropterin pyrophosphokinase</fullName>
    </alternativeName>
    <alternativeName>
        <fullName evidence="12">7,8-dihydro-6-hydroxymethylpterin-pyrophosphokinase</fullName>
    </alternativeName>
</protein>
<dbReference type="GO" id="GO:0046656">
    <property type="term" value="P:folic acid biosynthetic process"/>
    <property type="evidence" value="ECO:0007669"/>
    <property type="project" value="UniProtKB-KW"/>
</dbReference>
<dbReference type="CDD" id="cd00483">
    <property type="entry name" value="HPPK"/>
    <property type="match status" value="1"/>
</dbReference>
<comment type="similarity">
    <text evidence="2">Belongs to the HPPK family.</text>
</comment>
<evidence type="ECO:0000256" key="7">
    <source>
        <dbReference type="ARBA" id="ARBA00022777"/>
    </source>
</evidence>
<evidence type="ECO:0000256" key="10">
    <source>
        <dbReference type="ARBA" id="ARBA00029409"/>
    </source>
</evidence>
<evidence type="ECO:0000256" key="9">
    <source>
        <dbReference type="ARBA" id="ARBA00022909"/>
    </source>
</evidence>
<organism evidence="14 15">
    <name type="scientific">Qingshengfaniella alkalisoli</name>
    <dbReference type="NCBI Taxonomy" id="2599296"/>
    <lineage>
        <taxon>Bacteria</taxon>
        <taxon>Pseudomonadati</taxon>
        <taxon>Pseudomonadota</taxon>
        <taxon>Alphaproteobacteria</taxon>
        <taxon>Rhodobacterales</taxon>
        <taxon>Paracoccaceae</taxon>
        <taxon>Qingshengfaniella</taxon>
    </lineage>
</organism>
<feature type="domain" description="7,8-dihydro-6-hydroxymethylpterin-pyrophosphokinase" evidence="13">
    <location>
        <begin position="108"/>
        <end position="119"/>
    </location>
</feature>
<sequence length="207" mass="23119">MHRYTKLRASQVSLHKFETLALVSLGGNLSSGELSPIQSLQDAAHQLDCFPFRIKQSSPVFATPCFPAGAGPDYVNAAVAISAPLKPAELLVALSEIEQEHGRERKRRWGARTLDLDLLAVGSVVLPDRPTFEHWRNLPLNRQQLETPTDLVLPHPRIQDRGFVLVPLARIAPDWRHPVLDRTVQQMLDDLPRSALEGIRELPEALI</sequence>
<evidence type="ECO:0000313" key="14">
    <source>
        <dbReference type="EMBL" id="QDY68186.1"/>
    </source>
</evidence>
<dbReference type="GO" id="GO:0005524">
    <property type="term" value="F:ATP binding"/>
    <property type="evidence" value="ECO:0007669"/>
    <property type="project" value="UniProtKB-KW"/>
</dbReference>
<evidence type="ECO:0000256" key="11">
    <source>
        <dbReference type="ARBA" id="ARBA00029766"/>
    </source>
</evidence>
<dbReference type="Gene3D" id="3.30.70.560">
    <property type="entry name" value="7,8-Dihydro-6-hydroxymethylpterin-pyrophosphokinase HPPK"/>
    <property type="match status" value="1"/>
</dbReference>
<evidence type="ECO:0000259" key="13">
    <source>
        <dbReference type="PROSITE" id="PS00794"/>
    </source>
</evidence>
<dbReference type="EC" id="2.7.6.3" evidence="3"/>
<accession>A0A5B8I6T4</accession>
<dbReference type="Pfam" id="PF01288">
    <property type="entry name" value="HPPK"/>
    <property type="match status" value="1"/>
</dbReference>
<dbReference type="PANTHER" id="PTHR43071">
    <property type="entry name" value="2-AMINO-4-HYDROXY-6-HYDROXYMETHYLDIHYDROPTERIDINE PYROPHOSPHOKINASE"/>
    <property type="match status" value="1"/>
</dbReference>
<keyword evidence="9" id="KW-0289">Folate biosynthesis</keyword>
<dbReference type="RefSeq" id="WP_146362567.1">
    <property type="nucleotide sequence ID" value="NZ_CP042261.1"/>
</dbReference>
<keyword evidence="5 14" id="KW-0808">Transferase</keyword>
<dbReference type="InterPro" id="IPR035907">
    <property type="entry name" value="Hppk_sf"/>
</dbReference>
<dbReference type="UniPathway" id="UPA00077">
    <property type="reaction ID" value="UER00155"/>
</dbReference>
<dbReference type="InterPro" id="IPR000550">
    <property type="entry name" value="Hppk"/>
</dbReference>
<dbReference type="SUPFAM" id="SSF55083">
    <property type="entry name" value="6-hydroxymethyl-7,8-dihydropterin pyrophosphokinase, HPPK"/>
    <property type="match status" value="1"/>
</dbReference>
<dbReference type="GO" id="GO:0016301">
    <property type="term" value="F:kinase activity"/>
    <property type="evidence" value="ECO:0007669"/>
    <property type="project" value="UniProtKB-KW"/>
</dbReference>
<name>A0A5B8I6T4_9RHOB</name>
<dbReference type="EMBL" id="CP042261">
    <property type="protein sequence ID" value="QDY68186.1"/>
    <property type="molecule type" value="Genomic_DNA"/>
</dbReference>
<evidence type="ECO:0000256" key="5">
    <source>
        <dbReference type="ARBA" id="ARBA00022679"/>
    </source>
</evidence>
<comment type="function">
    <text evidence="10">Catalyzes the transfer of pyrophosphate from adenosine triphosphate (ATP) to 6-hydroxymethyl-7,8-dihydropterin, an enzymatic step in folate biosynthesis pathway.</text>
</comment>
<evidence type="ECO:0000256" key="12">
    <source>
        <dbReference type="ARBA" id="ARBA00033413"/>
    </source>
</evidence>
<evidence type="ECO:0000256" key="2">
    <source>
        <dbReference type="ARBA" id="ARBA00005810"/>
    </source>
</evidence>
<dbReference type="GO" id="GO:0003848">
    <property type="term" value="F:2-amino-4-hydroxy-6-hydroxymethyldihydropteridine diphosphokinase activity"/>
    <property type="evidence" value="ECO:0007669"/>
    <property type="project" value="UniProtKB-EC"/>
</dbReference>
<comment type="pathway">
    <text evidence="1">Cofactor biosynthesis; tetrahydrofolate biosynthesis; 2-amino-4-hydroxy-6-hydroxymethyl-7,8-dihydropteridine diphosphate from 7,8-dihydroneopterin triphosphate: step 4/4.</text>
</comment>